<accession>A0ABV5GRT7</accession>
<sequence>MGKQKLQEKSINKAFLEILKIDFLDIMPDERVQPRHERLEKLNIKNMKYNFSINAESFINKIIDSYKNLNVEIKKTTDYFKIHFIEDDNKKFSICFSISSLENMEIGKEDIFFKIDGNDELEKLEKDNNGEIPYFKKGRQEFQNNLLKDINLNTKINGQEMENTEVISFKLKDVYLFIISHFLLENDYSKLFFQMIIFEKEYSEKKHQNKLSCVVRAKDNYLKQGEAFDFGTVYP</sequence>
<protein>
    <submittedName>
        <fullName evidence="1">Uncharacterized protein</fullName>
    </submittedName>
</protein>
<keyword evidence="2" id="KW-1185">Reference proteome</keyword>
<dbReference type="Proteomes" id="UP001589607">
    <property type="component" value="Unassembled WGS sequence"/>
</dbReference>
<reference evidence="1 2" key="1">
    <citation type="submission" date="2024-09" db="EMBL/GenBank/DDBJ databases">
        <authorList>
            <person name="Sun Q."/>
            <person name="Mori K."/>
        </authorList>
    </citation>
    <scope>NUCLEOTIDE SEQUENCE [LARGE SCALE GENOMIC DNA]</scope>
    <source>
        <strain evidence="1 2">CECT 7955</strain>
    </source>
</reference>
<organism evidence="1 2">
    <name type="scientific">Flavobacterium jumunjinense</name>
    <dbReference type="NCBI Taxonomy" id="998845"/>
    <lineage>
        <taxon>Bacteria</taxon>
        <taxon>Pseudomonadati</taxon>
        <taxon>Bacteroidota</taxon>
        <taxon>Flavobacteriia</taxon>
        <taxon>Flavobacteriales</taxon>
        <taxon>Flavobacteriaceae</taxon>
        <taxon>Flavobacterium</taxon>
    </lineage>
</organism>
<gene>
    <name evidence="1" type="ORF">ACFFVF_16390</name>
</gene>
<evidence type="ECO:0000313" key="1">
    <source>
        <dbReference type="EMBL" id="MFB9098098.1"/>
    </source>
</evidence>
<evidence type="ECO:0000313" key="2">
    <source>
        <dbReference type="Proteomes" id="UP001589607"/>
    </source>
</evidence>
<proteinExistence type="predicted"/>
<dbReference type="RefSeq" id="WP_236456171.1">
    <property type="nucleotide sequence ID" value="NZ_CBCSGE010000003.1"/>
</dbReference>
<dbReference type="EMBL" id="JBHMEY010000067">
    <property type="protein sequence ID" value="MFB9098098.1"/>
    <property type="molecule type" value="Genomic_DNA"/>
</dbReference>
<comment type="caution">
    <text evidence="1">The sequence shown here is derived from an EMBL/GenBank/DDBJ whole genome shotgun (WGS) entry which is preliminary data.</text>
</comment>
<name>A0ABV5GRT7_9FLAO</name>